<dbReference type="Proteomes" id="UP000694867">
    <property type="component" value="Unplaced"/>
</dbReference>
<proteinExistence type="inferred from homology"/>
<keyword evidence="5" id="KW-0326">Glycosidase</keyword>
<dbReference type="InterPro" id="IPR001916">
    <property type="entry name" value="Glyco_hydro_22"/>
</dbReference>
<name>A0AAJ6QYB7_9ACAR</name>
<keyword evidence="5" id="KW-0378">Hydrolase</keyword>
<evidence type="ECO:0000313" key="9">
    <source>
        <dbReference type="Proteomes" id="UP000694867"/>
    </source>
</evidence>
<keyword evidence="4" id="KW-1015">Disulfide bond</keyword>
<dbReference type="AlphaFoldDB" id="A0AAJ6QYB7"/>
<dbReference type="EC" id="3.2.1.17" evidence="2"/>
<evidence type="ECO:0000256" key="5">
    <source>
        <dbReference type="ARBA" id="ARBA00023295"/>
    </source>
</evidence>
<feature type="signal peptide" evidence="7">
    <location>
        <begin position="1"/>
        <end position="22"/>
    </location>
</feature>
<dbReference type="SMART" id="SM00263">
    <property type="entry name" value="LYZ1"/>
    <property type="match status" value="1"/>
</dbReference>
<feature type="domain" description="Glycosyl hydrolases family 22 (GH22)" evidence="8">
    <location>
        <begin position="98"/>
        <end position="116"/>
    </location>
</feature>
<dbReference type="PROSITE" id="PS00128">
    <property type="entry name" value="GLYCOSYL_HYDROL_F22_1"/>
    <property type="match status" value="1"/>
</dbReference>
<dbReference type="SUPFAM" id="SSF53955">
    <property type="entry name" value="Lysozyme-like"/>
    <property type="match status" value="1"/>
</dbReference>
<reference evidence="10" key="1">
    <citation type="submission" date="2025-08" db="UniProtKB">
        <authorList>
            <consortium name="RefSeq"/>
        </authorList>
    </citation>
    <scope>IDENTIFICATION</scope>
</reference>
<dbReference type="GO" id="GO:0031640">
    <property type="term" value="P:killing of cells of another organism"/>
    <property type="evidence" value="ECO:0007669"/>
    <property type="project" value="UniProtKB-KW"/>
</dbReference>
<dbReference type="GeneID" id="100897903"/>
<dbReference type="PANTHER" id="PTHR11407">
    <property type="entry name" value="LYSOZYME C"/>
    <property type="match status" value="1"/>
</dbReference>
<evidence type="ECO:0000256" key="3">
    <source>
        <dbReference type="ARBA" id="ARBA00022638"/>
    </source>
</evidence>
<organism evidence="9 10">
    <name type="scientific">Galendromus occidentalis</name>
    <name type="common">western predatory mite</name>
    <dbReference type="NCBI Taxonomy" id="34638"/>
    <lineage>
        <taxon>Eukaryota</taxon>
        <taxon>Metazoa</taxon>
        <taxon>Ecdysozoa</taxon>
        <taxon>Arthropoda</taxon>
        <taxon>Chelicerata</taxon>
        <taxon>Arachnida</taxon>
        <taxon>Acari</taxon>
        <taxon>Parasitiformes</taxon>
        <taxon>Mesostigmata</taxon>
        <taxon>Gamasina</taxon>
        <taxon>Phytoseioidea</taxon>
        <taxon>Phytoseiidae</taxon>
        <taxon>Typhlodrominae</taxon>
        <taxon>Galendromus</taxon>
    </lineage>
</organism>
<comment type="similarity">
    <text evidence="6">Belongs to the glycosyl hydrolase 22 family.</text>
</comment>
<accession>A0AAJ6QYB7</accession>
<dbReference type="KEGG" id="goe:100897903"/>
<keyword evidence="7" id="KW-0732">Signal</keyword>
<keyword evidence="3" id="KW-0081">Bacteriolytic enzyme</keyword>
<evidence type="ECO:0000259" key="8">
    <source>
        <dbReference type="PROSITE" id="PS00128"/>
    </source>
</evidence>
<dbReference type="PROSITE" id="PS51348">
    <property type="entry name" value="GLYCOSYL_HYDROL_F22_2"/>
    <property type="match status" value="1"/>
</dbReference>
<evidence type="ECO:0000313" key="10">
    <source>
        <dbReference type="RefSeq" id="XP_003747833.1"/>
    </source>
</evidence>
<dbReference type="GO" id="GO:0003796">
    <property type="term" value="F:lysozyme activity"/>
    <property type="evidence" value="ECO:0007669"/>
    <property type="project" value="UniProtKB-EC"/>
</dbReference>
<evidence type="ECO:0000256" key="7">
    <source>
        <dbReference type="SAM" id="SignalP"/>
    </source>
</evidence>
<evidence type="ECO:0000256" key="6">
    <source>
        <dbReference type="RuleBase" id="RU004440"/>
    </source>
</evidence>
<sequence>MVLLRLFLIFSYLSIFVTQVAGRKVHRCFVARKLKELTAYKRTWHLKQFLCIVDMVSGFNLTHNVRRQNGQRTVGIFQFPSKWYCVDKAKEDTRAGKCHQLCSAFLDEDLKNDVRCASIAVNQYGFRFWKGWEENCLYRELDHYLEGCAL</sequence>
<dbReference type="GO" id="GO:0042742">
    <property type="term" value="P:defense response to bacterium"/>
    <property type="evidence" value="ECO:0007669"/>
    <property type="project" value="UniProtKB-KW"/>
</dbReference>
<protein>
    <recommendedName>
        <fullName evidence="2">lysozyme</fullName>
        <ecNumber evidence="2">3.2.1.17</ecNumber>
    </recommendedName>
</protein>
<feature type="chain" id="PRO_5042524315" description="lysozyme" evidence="7">
    <location>
        <begin position="23"/>
        <end position="150"/>
    </location>
</feature>
<dbReference type="Gene3D" id="1.10.530.10">
    <property type="match status" value="1"/>
</dbReference>
<dbReference type="PRINTS" id="PR00135">
    <property type="entry name" value="LYZLACT"/>
</dbReference>
<keyword evidence="3" id="KW-0929">Antimicrobial</keyword>
<dbReference type="PANTHER" id="PTHR11407:SF63">
    <property type="entry name" value="LYSOZYME C"/>
    <property type="match status" value="1"/>
</dbReference>
<dbReference type="InterPro" id="IPR019799">
    <property type="entry name" value="Glyco_hydro_22_CS"/>
</dbReference>
<evidence type="ECO:0000256" key="2">
    <source>
        <dbReference type="ARBA" id="ARBA00012732"/>
    </source>
</evidence>
<dbReference type="RefSeq" id="XP_003747833.1">
    <property type="nucleotide sequence ID" value="XM_003747785.1"/>
</dbReference>
<dbReference type="InterPro" id="IPR023346">
    <property type="entry name" value="Lysozyme-like_dom_sf"/>
</dbReference>
<dbReference type="Pfam" id="PF00062">
    <property type="entry name" value="Lys"/>
    <property type="match status" value="1"/>
</dbReference>
<comment type="catalytic activity">
    <reaction evidence="1">
        <text>Hydrolysis of (1-&gt;4)-beta-linkages between N-acetylmuramic acid and N-acetyl-D-glucosamine residues in a peptidoglycan and between N-acetyl-D-glucosamine residues in chitodextrins.</text>
        <dbReference type="EC" id="3.2.1.17"/>
    </reaction>
</comment>
<gene>
    <name evidence="10" type="primary">LOC100897903</name>
</gene>
<keyword evidence="9" id="KW-1185">Reference proteome</keyword>
<evidence type="ECO:0000256" key="1">
    <source>
        <dbReference type="ARBA" id="ARBA00000632"/>
    </source>
</evidence>
<evidence type="ECO:0000256" key="4">
    <source>
        <dbReference type="ARBA" id="ARBA00023157"/>
    </source>
</evidence>